<feature type="compositionally biased region" description="Basic and acidic residues" evidence="1">
    <location>
        <begin position="80"/>
        <end position="89"/>
    </location>
</feature>
<gene>
    <name evidence="2" type="ORF">B9Z19DRAFT_1069345</name>
</gene>
<name>A0A2T6ZC19_TUBBO</name>
<dbReference type="AlphaFoldDB" id="A0A2T6ZC19"/>
<feature type="compositionally biased region" description="Pro residues" evidence="1">
    <location>
        <begin position="268"/>
        <end position="277"/>
    </location>
</feature>
<sequence>METVANPQPLPPRPIPSQFLAQNGWYLNAENLQALNSLLATEGQAREVWRLLSLYPVPEVLRWVKSRQQNLNSAPSNNLENKEPVKQEEETGQGPNELKNEPKKSKENGGWEQLDRDGEIPRMQGAAVQNSAGKAASARPMKQDSERQGSAFPPRNGNQSGGTSRANCAGSEQHMHVHEAPTVANPPTQWQQNEFTVRVGYLIRDRIDPDYWHAITSLFTRPASHGPGQRFVVTTTFALSFSNIISVRPSPRLDINGQWMHGRESSTHPPPPPPPSGAPQNSRWIDQTAPLPPRDPHQRSQSTPLIRAMEEVIHRVVYSMAREFEVRAGLPPGAIASVSVKLGIGEE</sequence>
<feature type="region of interest" description="Disordered" evidence="1">
    <location>
        <begin position="255"/>
        <end position="303"/>
    </location>
</feature>
<evidence type="ECO:0000313" key="2">
    <source>
        <dbReference type="EMBL" id="PUU72986.1"/>
    </source>
</evidence>
<evidence type="ECO:0000256" key="1">
    <source>
        <dbReference type="SAM" id="MobiDB-lite"/>
    </source>
</evidence>
<reference evidence="2 3" key="1">
    <citation type="submission" date="2017-04" db="EMBL/GenBank/DDBJ databases">
        <title>Draft genome sequence of Tuber borchii Vittad., a whitish edible truffle.</title>
        <authorList>
            <consortium name="DOE Joint Genome Institute"/>
            <person name="Murat C."/>
            <person name="Kuo A."/>
            <person name="Barry K.W."/>
            <person name="Clum A."/>
            <person name="Dockter R.B."/>
            <person name="Fauchery L."/>
            <person name="Iotti M."/>
            <person name="Kohler A."/>
            <person name="Labutti K."/>
            <person name="Lindquist E.A."/>
            <person name="Lipzen A."/>
            <person name="Ohm R.A."/>
            <person name="Wang M."/>
            <person name="Grigoriev I.V."/>
            <person name="Zambonelli A."/>
            <person name="Martin F.M."/>
        </authorList>
    </citation>
    <scope>NUCLEOTIDE SEQUENCE [LARGE SCALE GENOMIC DNA]</scope>
    <source>
        <strain evidence="2 3">Tbo3840</strain>
    </source>
</reference>
<evidence type="ECO:0000313" key="3">
    <source>
        <dbReference type="Proteomes" id="UP000244722"/>
    </source>
</evidence>
<accession>A0A2T6ZC19</accession>
<feature type="compositionally biased region" description="Basic and acidic residues" evidence="1">
    <location>
        <begin position="98"/>
        <end position="120"/>
    </location>
</feature>
<dbReference type="EMBL" id="NESQ01000431">
    <property type="protein sequence ID" value="PUU72986.1"/>
    <property type="molecule type" value="Genomic_DNA"/>
</dbReference>
<feature type="region of interest" description="Disordered" evidence="1">
    <location>
        <begin position="72"/>
        <end position="174"/>
    </location>
</feature>
<dbReference type="Proteomes" id="UP000244722">
    <property type="component" value="Unassembled WGS sequence"/>
</dbReference>
<keyword evidence="3" id="KW-1185">Reference proteome</keyword>
<comment type="caution">
    <text evidence="2">The sequence shown here is derived from an EMBL/GenBank/DDBJ whole genome shotgun (WGS) entry which is preliminary data.</text>
</comment>
<proteinExistence type="predicted"/>
<feature type="compositionally biased region" description="Polar residues" evidence="1">
    <location>
        <begin position="156"/>
        <end position="166"/>
    </location>
</feature>
<organism evidence="2 3">
    <name type="scientific">Tuber borchii</name>
    <name type="common">White truffle</name>
    <dbReference type="NCBI Taxonomy" id="42251"/>
    <lineage>
        <taxon>Eukaryota</taxon>
        <taxon>Fungi</taxon>
        <taxon>Dikarya</taxon>
        <taxon>Ascomycota</taxon>
        <taxon>Pezizomycotina</taxon>
        <taxon>Pezizomycetes</taxon>
        <taxon>Pezizales</taxon>
        <taxon>Tuberaceae</taxon>
        <taxon>Tuber</taxon>
    </lineage>
</organism>
<protein>
    <submittedName>
        <fullName evidence="2">Uncharacterized protein</fullName>
    </submittedName>
</protein>